<reference evidence="11 12" key="1">
    <citation type="journal article" date="2018" name="Int. J. Syst. Bacteriol.">
        <title>Oceaniradius stylonemae gen. nov., sp. nov., isolated from a red alga, Stylonema cornu-cervi.</title>
        <authorList>
            <person name="Jeong S."/>
        </authorList>
    </citation>
    <scope>NUCLEOTIDE SEQUENCE [LARGE SCALE GENOMIC DNA]</scope>
    <source>
        <strain evidence="11 12">StC1</strain>
    </source>
</reference>
<dbReference type="InterPro" id="IPR009006">
    <property type="entry name" value="Ala_racemase/Decarboxylase_C"/>
</dbReference>
<evidence type="ECO:0000256" key="6">
    <source>
        <dbReference type="ARBA" id="ARBA00023235"/>
    </source>
</evidence>
<proteinExistence type="inferred from homology"/>
<dbReference type="UniPathway" id="UPA00042">
    <property type="reaction ID" value="UER00497"/>
</dbReference>
<keyword evidence="6 7" id="KW-0413">Isomerase</keyword>
<gene>
    <name evidence="11" type="primary">alr</name>
    <name evidence="11" type="ORF">DEM25_011235</name>
</gene>
<dbReference type="RefSeq" id="WP_109765865.1">
    <property type="nucleotide sequence ID" value="NZ_QFWV02000007.1"/>
</dbReference>
<dbReference type="PRINTS" id="PR00992">
    <property type="entry name" value="ALARACEMASE"/>
</dbReference>
<dbReference type="PANTHER" id="PTHR30511">
    <property type="entry name" value="ALANINE RACEMASE"/>
    <property type="match status" value="1"/>
</dbReference>
<dbReference type="SUPFAM" id="SSF51419">
    <property type="entry name" value="PLP-binding barrel"/>
    <property type="match status" value="1"/>
</dbReference>
<dbReference type="Gene3D" id="2.40.37.10">
    <property type="entry name" value="Lyase, Ornithine Decarboxylase, Chain A, domain 1"/>
    <property type="match status" value="1"/>
</dbReference>
<comment type="caution">
    <text evidence="11">The sequence shown here is derived from an EMBL/GenBank/DDBJ whole genome shotgun (WGS) entry which is preliminary data.</text>
</comment>
<dbReference type="PANTHER" id="PTHR30511:SF0">
    <property type="entry name" value="ALANINE RACEMASE, CATABOLIC-RELATED"/>
    <property type="match status" value="1"/>
</dbReference>
<dbReference type="InterPro" id="IPR020622">
    <property type="entry name" value="Ala_racemase_pyridoxalP-BS"/>
</dbReference>
<comment type="pathway">
    <text evidence="7">Amino-acid biosynthesis; D-alanine biosynthesis; D-alanine from L-alanine: step 1/1.</text>
</comment>
<keyword evidence="5 7" id="KW-0663">Pyridoxal phosphate</keyword>
<dbReference type="Proteomes" id="UP000246132">
    <property type="component" value="Unassembled WGS sequence"/>
</dbReference>
<evidence type="ECO:0000256" key="9">
    <source>
        <dbReference type="PIRSR" id="PIRSR600821-52"/>
    </source>
</evidence>
<organism evidence="11 12">
    <name type="scientific">Oceaniradius stylonematis</name>
    <dbReference type="NCBI Taxonomy" id="2184161"/>
    <lineage>
        <taxon>Bacteria</taxon>
        <taxon>Pseudomonadati</taxon>
        <taxon>Pseudomonadota</taxon>
        <taxon>Alphaproteobacteria</taxon>
        <taxon>Hyphomicrobiales</taxon>
        <taxon>Ahrensiaceae</taxon>
        <taxon>Oceaniradius</taxon>
    </lineage>
</organism>
<evidence type="ECO:0000256" key="2">
    <source>
        <dbReference type="ARBA" id="ARBA00001933"/>
    </source>
</evidence>
<dbReference type="OrthoDB" id="9813814at2"/>
<dbReference type="PROSITE" id="PS00395">
    <property type="entry name" value="ALANINE_RACEMASE"/>
    <property type="match status" value="1"/>
</dbReference>
<evidence type="ECO:0000256" key="8">
    <source>
        <dbReference type="PIRSR" id="PIRSR600821-50"/>
    </source>
</evidence>
<keyword evidence="12" id="KW-1185">Reference proteome</keyword>
<dbReference type="GO" id="GO:0008784">
    <property type="term" value="F:alanine racemase activity"/>
    <property type="evidence" value="ECO:0007669"/>
    <property type="project" value="UniProtKB-UniRule"/>
</dbReference>
<evidence type="ECO:0000259" key="10">
    <source>
        <dbReference type="SMART" id="SM01005"/>
    </source>
</evidence>
<dbReference type="SMART" id="SM01005">
    <property type="entry name" value="Ala_racemase_C"/>
    <property type="match status" value="1"/>
</dbReference>
<comment type="catalytic activity">
    <reaction evidence="1 7">
        <text>L-alanine = D-alanine</text>
        <dbReference type="Rhea" id="RHEA:20249"/>
        <dbReference type="ChEBI" id="CHEBI:57416"/>
        <dbReference type="ChEBI" id="CHEBI:57972"/>
        <dbReference type="EC" id="5.1.1.1"/>
    </reaction>
</comment>
<dbReference type="InterPro" id="IPR011079">
    <property type="entry name" value="Ala_racemase_C"/>
</dbReference>
<name>A0A3A8A7D6_9HYPH</name>
<dbReference type="EMBL" id="QFWV02000007">
    <property type="protein sequence ID" value="RKF06217.1"/>
    <property type="molecule type" value="Genomic_DNA"/>
</dbReference>
<dbReference type="CDD" id="cd00430">
    <property type="entry name" value="PLPDE_III_AR"/>
    <property type="match status" value="1"/>
</dbReference>
<dbReference type="AlphaFoldDB" id="A0A3A8A7D6"/>
<dbReference type="InterPro" id="IPR029066">
    <property type="entry name" value="PLP-binding_barrel"/>
</dbReference>
<dbReference type="Pfam" id="PF01168">
    <property type="entry name" value="Ala_racemase_N"/>
    <property type="match status" value="1"/>
</dbReference>
<dbReference type="InterPro" id="IPR000821">
    <property type="entry name" value="Ala_racemase"/>
</dbReference>
<dbReference type="HAMAP" id="MF_01201">
    <property type="entry name" value="Ala_racemase"/>
    <property type="match status" value="1"/>
</dbReference>
<dbReference type="Gene3D" id="3.20.20.10">
    <property type="entry name" value="Alanine racemase"/>
    <property type="match status" value="1"/>
</dbReference>
<comment type="function">
    <text evidence="7">Catalyzes the interconversion of L-alanine and D-alanine. May also act on other amino acids.</text>
</comment>
<evidence type="ECO:0000256" key="5">
    <source>
        <dbReference type="ARBA" id="ARBA00022898"/>
    </source>
</evidence>
<evidence type="ECO:0000313" key="11">
    <source>
        <dbReference type="EMBL" id="RKF06217.1"/>
    </source>
</evidence>
<evidence type="ECO:0000313" key="12">
    <source>
        <dbReference type="Proteomes" id="UP000246132"/>
    </source>
</evidence>
<dbReference type="GO" id="GO:0030632">
    <property type="term" value="P:D-alanine biosynthetic process"/>
    <property type="evidence" value="ECO:0007669"/>
    <property type="project" value="UniProtKB-UniRule"/>
</dbReference>
<dbReference type="Pfam" id="PF00842">
    <property type="entry name" value="Ala_racemase_C"/>
    <property type="match status" value="1"/>
</dbReference>
<evidence type="ECO:0000256" key="4">
    <source>
        <dbReference type="ARBA" id="ARBA00013089"/>
    </source>
</evidence>
<accession>A0A3A8A7D6</accession>
<comment type="cofactor">
    <cofactor evidence="2 7 8">
        <name>pyridoxal 5'-phosphate</name>
        <dbReference type="ChEBI" id="CHEBI:597326"/>
    </cofactor>
</comment>
<dbReference type="NCBIfam" id="TIGR00492">
    <property type="entry name" value="alr"/>
    <property type="match status" value="1"/>
</dbReference>
<dbReference type="SUPFAM" id="SSF50621">
    <property type="entry name" value="Alanine racemase C-terminal domain-like"/>
    <property type="match status" value="1"/>
</dbReference>
<dbReference type="EC" id="5.1.1.1" evidence="4 7"/>
<feature type="active site" description="Proton acceptor; specific for L-alanine" evidence="7">
    <location>
        <position position="259"/>
    </location>
</feature>
<comment type="similarity">
    <text evidence="3 7">Belongs to the alanine racemase family.</text>
</comment>
<evidence type="ECO:0000256" key="1">
    <source>
        <dbReference type="ARBA" id="ARBA00000316"/>
    </source>
</evidence>
<feature type="active site" description="Proton acceptor; specific for D-alanine" evidence="7">
    <location>
        <position position="43"/>
    </location>
</feature>
<dbReference type="GO" id="GO:0005829">
    <property type="term" value="C:cytosol"/>
    <property type="evidence" value="ECO:0007669"/>
    <property type="project" value="TreeGrafter"/>
</dbReference>
<dbReference type="GO" id="GO:0030170">
    <property type="term" value="F:pyridoxal phosphate binding"/>
    <property type="evidence" value="ECO:0007669"/>
    <property type="project" value="UniProtKB-UniRule"/>
</dbReference>
<feature type="binding site" evidence="7 9">
    <location>
        <position position="318"/>
    </location>
    <ligand>
        <name>substrate</name>
    </ligand>
</feature>
<feature type="modified residue" description="N6-(pyridoxal phosphate)lysine" evidence="7 8">
    <location>
        <position position="43"/>
    </location>
</feature>
<feature type="domain" description="Alanine racemase C-terminal" evidence="10">
    <location>
        <begin position="238"/>
        <end position="374"/>
    </location>
</feature>
<feature type="binding site" evidence="7 9">
    <location>
        <position position="137"/>
    </location>
    <ligand>
        <name>substrate</name>
    </ligand>
</feature>
<sequence length="379" mass="39654">MTGRTDNGDLRGGRLTIDLGAIVANWRDLDRRSRPGRAAAVVKADAYGLGAEHVVPALAAAGCDTFFAAMPDEGVSIRPLAPEARIFLLNGIQPGATDAMIADGLIPVLASLQQVESWAAGGDRPPCALQIDTGMNRLGLTVDEALALAGDDVLRSRLDIVHVMSHFACADMSDHPMNQHQIESFQAVMASFGDIESSLSNSAGVLTGGAHGLAVTRPGIALYGGEAVDGIANPMRPVVTLEARIMQVRSAAAGETVSYGATHRLARDSRIAITSVGYADGYPRAGSGSGVPLRDAVPEGLCGFVGGHRAPVLGRVTMDLTCFDVTGVPDDALAEGWIELIGPNIPLDDVARACGTIGYEVLTGLGPRYARHYRHKEED</sequence>
<dbReference type="InterPro" id="IPR001608">
    <property type="entry name" value="Ala_racemase_N"/>
</dbReference>
<evidence type="ECO:0000256" key="3">
    <source>
        <dbReference type="ARBA" id="ARBA00007880"/>
    </source>
</evidence>
<protein>
    <recommendedName>
        <fullName evidence="4 7">Alanine racemase</fullName>
        <ecNumber evidence="4 7">5.1.1.1</ecNumber>
    </recommendedName>
</protein>
<evidence type="ECO:0000256" key="7">
    <source>
        <dbReference type="HAMAP-Rule" id="MF_01201"/>
    </source>
</evidence>